<dbReference type="InterPro" id="IPR017850">
    <property type="entry name" value="Alkaline_phosphatase_core_sf"/>
</dbReference>
<protein>
    <submittedName>
        <fullName evidence="1">Unannotated protein</fullName>
    </submittedName>
</protein>
<sequence length="650" mass="70260">MIVHGPERLAGQGLDRHQEESGDRAILTLLAGDQVDLVLTWRDEAPGRPAAYEVWSQRGMCRFQRMIDDDGTLTFRTIEVVGTDPLANLDPLALSTLADERAAAAAGGFDPDDPDRRFVAPEQQSYPFAHERIAQLFDSPNAPDLAVSPKDWCSGSQPGTHGGLHVRQARAPLWFSGRGVVPGRHQLAARSVDIAPTVLAALRFPLIDGADATGRTSTERGVGPDVLLARQDGRVVDEVLDPTADAPTRLYVFLLDGLHQTELEHRLASEPDALPNLRRLHDRAAVLAGGSIVNFPSITWPSHTAIGTGTWCGHHDVVNPSYYVRERRETVSPQGLQIGTERFANPAVESLYEAFHRVHPGDLTAAIHAPFGRSARHAVLEGRNLCDRAAVKALTAEFAPAMHPRWADEHPSVAGESLLDTRGLAQVVELVGRGREAAPRFVYHELALTDGAGHEYGPHSDGLRDALDETDRRIGVVLDLLVEQGLFDETLFVVTADHGMAPQDVTLAANPTAQVLDAGLAAVVAEPMIWLLDVAIDVERKPDGRTGRVAVSELDADEHGERPAVADAEVVVEAHLPGREPRLIARGRTDERGLFGFPTPSDVPTAGLVVAVRARGRNPRHLRLDGSALGVDLVAALYGDRRATRGLIET</sequence>
<dbReference type="PANTHER" id="PTHR10151">
    <property type="entry name" value="ECTONUCLEOTIDE PYROPHOSPHATASE/PHOSPHODIESTERASE"/>
    <property type="match status" value="1"/>
</dbReference>
<dbReference type="Gene3D" id="3.40.720.10">
    <property type="entry name" value="Alkaline Phosphatase, subunit A"/>
    <property type="match status" value="2"/>
</dbReference>
<dbReference type="EMBL" id="CAEZSR010000047">
    <property type="protein sequence ID" value="CAB4557915.1"/>
    <property type="molecule type" value="Genomic_DNA"/>
</dbReference>
<dbReference type="Pfam" id="PF01663">
    <property type="entry name" value="Phosphodiest"/>
    <property type="match status" value="1"/>
</dbReference>
<accession>A0A6J6D3M4</accession>
<proteinExistence type="predicted"/>
<organism evidence="1">
    <name type="scientific">freshwater metagenome</name>
    <dbReference type="NCBI Taxonomy" id="449393"/>
    <lineage>
        <taxon>unclassified sequences</taxon>
        <taxon>metagenomes</taxon>
        <taxon>ecological metagenomes</taxon>
    </lineage>
</organism>
<evidence type="ECO:0000313" key="1">
    <source>
        <dbReference type="EMBL" id="CAB4557915.1"/>
    </source>
</evidence>
<dbReference type="SUPFAM" id="SSF53649">
    <property type="entry name" value="Alkaline phosphatase-like"/>
    <property type="match status" value="2"/>
</dbReference>
<gene>
    <name evidence="1" type="ORF">UFOPK1493_01544</name>
</gene>
<dbReference type="AlphaFoldDB" id="A0A6J6D3M4"/>
<dbReference type="PANTHER" id="PTHR10151:SF120">
    <property type="entry name" value="BIS(5'-ADENOSYL)-TRIPHOSPHATASE"/>
    <property type="match status" value="1"/>
</dbReference>
<dbReference type="GO" id="GO:0016787">
    <property type="term" value="F:hydrolase activity"/>
    <property type="evidence" value="ECO:0007669"/>
    <property type="project" value="UniProtKB-ARBA"/>
</dbReference>
<reference evidence="1" key="1">
    <citation type="submission" date="2020-05" db="EMBL/GenBank/DDBJ databases">
        <authorList>
            <person name="Chiriac C."/>
            <person name="Salcher M."/>
            <person name="Ghai R."/>
            <person name="Kavagutti S V."/>
        </authorList>
    </citation>
    <scope>NUCLEOTIDE SEQUENCE</scope>
</reference>
<dbReference type="InterPro" id="IPR002591">
    <property type="entry name" value="Phosphodiest/P_Trfase"/>
</dbReference>
<name>A0A6J6D3M4_9ZZZZ</name>